<dbReference type="PANTHER" id="PTHR44757">
    <property type="entry name" value="DIGUANYLATE CYCLASE DGCP"/>
    <property type="match status" value="1"/>
</dbReference>
<dbReference type="SMART" id="SM00267">
    <property type="entry name" value="GGDEF"/>
    <property type="match status" value="1"/>
</dbReference>
<dbReference type="Pfam" id="PF13426">
    <property type="entry name" value="PAS_9"/>
    <property type="match status" value="1"/>
</dbReference>
<reference evidence="4" key="1">
    <citation type="submission" date="2018-06" db="EMBL/GenBank/DDBJ databases">
        <authorList>
            <person name="Zhirakovskaya E."/>
        </authorList>
    </citation>
    <scope>NUCLEOTIDE SEQUENCE</scope>
</reference>
<dbReference type="PANTHER" id="PTHR44757:SF2">
    <property type="entry name" value="BIOFILM ARCHITECTURE MAINTENANCE PROTEIN MBAA"/>
    <property type="match status" value="1"/>
</dbReference>
<dbReference type="Gene3D" id="3.30.70.270">
    <property type="match status" value="1"/>
</dbReference>
<dbReference type="SUPFAM" id="SSF55785">
    <property type="entry name" value="PYP-like sensor domain (PAS domain)"/>
    <property type="match status" value="1"/>
</dbReference>
<dbReference type="PROSITE" id="PS50887">
    <property type="entry name" value="GGDEF"/>
    <property type="match status" value="1"/>
</dbReference>
<dbReference type="SMART" id="SM00052">
    <property type="entry name" value="EAL"/>
    <property type="match status" value="1"/>
</dbReference>
<dbReference type="InterPro" id="IPR000160">
    <property type="entry name" value="GGDEF_dom"/>
</dbReference>
<dbReference type="Gene3D" id="3.20.20.450">
    <property type="entry name" value="EAL domain"/>
    <property type="match status" value="1"/>
</dbReference>
<name>A0A3B0RC90_9ZZZZ</name>
<proteinExistence type="predicted"/>
<dbReference type="SUPFAM" id="SSF141868">
    <property type="entry name" value="EAL domain-like"/>
    <property type="match status" value="1"/>
</dbReference>
<dbReference type="CDD" id="cd01949">
    <property type="entry name" value="GGDEF"/>
    <property type="match status" value="1"/>
</dbReference>
<dbReference type="Gene3D" id="3.30.450.20">
    <property type="entry name" value="PAS domain"/>
    <property type="match status" value="1"/>
</dbReference>
<dbReference type="InterPro" id="IPR035965">
    <property type="entry name" value="PAS-like_dom_sf"/>
</dbReference>
<dbReference type="InterPro" id="IPR043128">
    <property type="entry name" value="Rev_trsase/Diguanyl_cyclase"/>
</dbReference>
<dbReference type="CDD" id="cd01948">
    <property type="entry name" value="EAL"/>
    <property type="match status" value="1"/>
</dbReference>
<dbReference type="InterPro" id="IPR029787">
    <property type="entry name" value="Nucleotide_cyclase"/>
</dbReference>
<feature type="domain" description="EAL" evidence="2">
    <location>
        <begin position="337"/>
        <end position="592"/>
    </location>
</feature>
<dbReference type="Pfam" id="PF00563">
    <property type="entry name" value="EAL"/>
    <property type="match status" value="1"/>
</dbReference>
<feature type="domain" description="PAS" evidence="1">
    <location>
        <begin position="33"/>
        <end position="81"/>
    </location>
</feature>
<dbReference type="InterPro" id="IPR052155">
    <property type="entry name" value="Biofilm_reg_signaling"/>
</dbReference>
<dbReference type="Pfam" id="PF00990">
    <property type="entry name" value="GGDEF"/>
    <property type="match status" value="1"/>
</dbReference>
<evidence type="ECO:0000259" key="3">
    <source>
        <dbReference type="PROSITE" id="PS50887"/>
    </source>
</evidence>
<dbReference type="AlphaFoldDB" id="A0A3B0RC90"/>
<accession>A0A3B0RC90</accession>
<dbReference type="NCBIfam" id="TIGR00254">
    <property type="entry name" value="GGDEF"/>
    <property type="match status" value="1"/>
</dbReference>
<evidence type="ECO:0000259" key="1">
    <source>
        <dbReference type="PROSITE" id="PS50112"/>
    </source>
</evidence>
<dbReference type="PROSITE" id="PS50883">
    <property type="entry name" value="EAL"/>
    <property type="match status" value="1"/>
</dbReference>
<dbReference type="InterPro" id="IPR000014">
    <property type="entry name" value="PAS"/>
</dbReference>
<dbReference type="NCBIfam" id="TIGR00229">
    <property type="entry name" value="sensory_box"/>
    <property type="match status" value="1"/>
</dbReference>
<organism evidence="4">
    <name type="scientific">hydrothermal vent metagenome</name>
    <dbReference type="NCBI Taxonomy" id="652676"/>
    <lineage>
        <taxon>unclassified sequences</taxon>
        <taxon>metagenomes</taxon>
        <taxon>ecological metagenomes</taxon>
    </lineage>
</organism>
<dbReference type="InterPro" id="IPR001633">
    <property type="entry name" value="EAL_dom"/>
</dbReference>
<gene>
    <name evidence="4" type="ORF">MNBD_ALPHA07-1759</name>
</gene>
<dbReference type="EMBL" id="UOEG01000049">
    <property type="protein sequence ID" value="VAV89641.1"/>
    <property type="molecule type" value="Genomic_DNA"/>
</dbReference>
<dbReference type="SMART" id="SM00091">
    <property type="entry name" value="PAS"/>
    <property type="match status" value="1"/>
</dbReference>
<dbReference type="PROSITE" id="PS50112">
    <property type="entry name" value="PAS"/>
    <property type="match status" value="1"/>
</dbReference>
<sequence length="617" mass="68391">MTSESASTKQEPQLANIPGEAVPGATRLISDLILDQARDGICLQDKKGRIEWVNPACEEMFGWALDEVRGRFSQEFILPDECRPTTEEIENFQYDRNSPLFGKHLISENIRRDGSRFWNQQTFSAIQLGPDEDHIKIIITCRDVTDQVNTNKALKQVQVNLKHAANHDDLTGLANRNKLSEALESERVTHLISTGRIGVLQVDIDKFKEINDTLGHAAGDATLRHVASALRSCTGLGDLVCRTGGDEFLLVFMGRITRKELQMRANAVIKAVGEPLSFQGHPIRIGCSIGVSMPVSGDSSGEILIQQADQALYSAKNQGRGMAVFFTPKLGEYHKEQQRLVQDLILALEEKQFEVYLQPQFDLVKNQVTGCEALIRWDRPGHGIQPPIAFLDVAEKAGLLAEIDYESMNLALDALKTLREGGFGDMHMSINVSASILADVNYPGLLDWAMQSRDIDPRNICIEILETAILDGGDLDVRAAVERLKHLGVKVSLDDFGTGYAGLAHMATFEIDAIKLDRSMITRLDDDPRNRVIVRSIIWLCRKLGVNIVAEGVETQCQLDLLRRAHCPIIQGYGLARPMPLTDLLGWLETHKAPVDPLEFEPLETAKPIALPSRSAG</sequence>
<dbReference type="SUPFAM" id="SSF55073">
    <property type="entry name" value="Nucleotide cyclase"/>
    <property type="match status" value="1"/>
</dbReference>
<feature type="domain" description="GGDEF" evidence="3">
    <location>
        <begin position="195"/>
        <end position="328"/>
    </location>
</feature>
<evidence type="ECO:0000259" key="2">
    <source>
        <dbReference type="PROSITE" id="PS50883"/>
    </source>
</evidence>
<protein>
    <submittedName>
        <fullName evidence="4">Diguanylate cyclase/phosphodiesterase (GGDEF &amp; EAL domains) with PAS/PAC sensor(S)</fullName>
    </submittedName>
</protein>
<evidence type="ECO:0000313" key="4">
    <source>
        <dbReference type="EMBL" id="VAV89641.1"/>
    </source>
</evidence>
<dbReference type="CDD" id="cd00130">
    <property type="entry name" value="PAS"/>
    <property type="match status" value="1"/>
</dbReference>
<dbReference type="InterPro" id="IPR035919">
    <property type="entry name" value="EAL_sf"/>
</dbReference>